<name>A0A256IJ04_9EURY</name>
<protein>
    <submittedName>
        <fullName evidence="6">Formate transporter</fullName>
    </submittedName>
</protein>
<proteinExistence type="predicted"/>
<dbReference type="RefSeq" id="WP_094532357.1">
    <property type="nucleotide sequence ID" value="NZ_NHPJ01000092.1"/>
</dbReference>
<keyword evidence="3 5" id="KW-1133">Transmembrane helix</keyword>
<evidence type="ECO:0000256" key="3">
    <source>
        <dbReference type="ARBA" id="ARBA00022989"/>
    </source>
</evidence>
<feature type="transmembrane region" description="Helical" evidence="5">
    <location>
        <begin position="166"/>
        <end position="188"/>
    </location>
</feature>
<dbReference type="PANTHER" id="PTHR30520:SF2">
    <property type="entry name" value="INNER MEMBRANE PROTEIN YFDC"/>
    <property type="match status" value="1"/>
</dbReference>
<dbReference type="GO" id="GO:0015499">
    <property type="term" value="F:formate transmembrane transporter activity"/>
    <property type="evidence" value="ECO:0007669"/>
    <property type="project" value="TreeGrafter"/>
</dbReference>
<keyword evidence="4 5" id="KW-0472">Membrane</keyword>
<comment type="subcellular location">
    <subcellularLocation>
        <location evidence="1">Membrane</location>
        <topology evidence="1">Multi-pass membrane protein</topology>
    </subcellularLocation>
</comment>
<feature type="transmembrane region" description="Helical" evidence="5">
    <location>
        <begin position="37"/>
        <end position="61"/>
    </location>
</feature>
<evidence type="ECO:0000313" key="6">
    <source>
        <dbReference type="EMBL" id="OYR56286.1"/>
    </source>
</evidence>
<feature type="transmembrane region" description="Helical" evidence="5">
    <location>
        <begin position="195"/>
        <end position="215"/>
    </location>
</feature>
<sequence length="267" mass="28163">MPDSNADGATEQMTSRSVLDTILDTALHEMNRERSGLLLSGLSAGLDIGFGPLMMAVVLTLSPGGFGDLTTELLLASVYSIGFMFVILGRSELFTEHTTLAVIPVLDGQASLRDLGRLWGLVYVGNLVGGLLFTLLVILLMPELGVVTPAAFETIASKLVTHDLPWLFVGGVFAGWLMGLLAWLITAAQETTSRLILVLVVTGTIGLLHLPHSIAGNVEVLFGLFMSPSITLLDYVGFLALATVGNAVGGSVFVALLKYGHVVRGAN</sequence>
<dbReference type="PANTHER" id="PTHR30520">
    <property type="entry name" value="FORMATE TRANSPORTER-RELATED"/>
    <property type="match status" value="1"/>
</dbReference>
<accession>A0A256IJ04</accession>
<feature type="transmembrane region" description="Helical" evidence="5">
    <location>
        <begin position="235"/>
        <end position="257"/>
    </location>
</feature>
<reference evidence="6 7" key="1">
    <citation type="journal article" date="2014" name="Front. Microbiol.">
        <title>Population and genomic analysis of the genus Halorubrum.</title>
        <authorList>
            <person name="Fullmer M.S."/>
            <person name="Soucy S.M."/>
            <person name="Swithers K.S."/>
            <person name="Makkay A.M."/>
            <person name="Wheeler R."/>
            <person name="Ventosa A."/>
            <person name="Gogarten J.P."/>
            <person name="Papke R.T."/>
        </authorList>
    </citation>
    <scope>NUCLEOTIDE SEQUENCE [LARGE SCALE GENOMIC DNA]</scope>
    <source>
        <strain evidence="6 7">Cb34</strain>
    </source>
</reference>
<evidence type="ECO:0000256" key="1">
    <source>
        <dbReference type="ARBA" id="ARBA00004141"/>
    </source>
</evidence>
<dbReference type="Proteomes" id="UP000216308">
    <property type="component" value="Unassembled WGS sequence"/>
</dbReference>
<dbReference type="GO" id="GO:0005886">
    <property type="term" value="C:plasma membrane"/>
    <property type="evidence" value="ECO:0007669"/>
    <property type="project" value="TreeGrafter"/>
</dbReference>
<keyword evidence="7" id="KW-1185">Reference proteome</keyword>
<dbReference type="Gene3D" id="1.20.1080.10">
    <property type="entry name" value="Glycerol uptake facilitator protein"/>
    <property type="match status" value="1"/>
</dbReference>
<dbReference type="InterPro" id="IPR000292">
    <property type="entry name" value="For/NO2_transpt"/>
</dbReference>
<comment type="caution">
    <text evidence="6">The sequence shown here is derived from an EMBL/GenBank/DDBJ whole genome shotgun (WGS) entry which is preliminary data.</text>
</comment>
<gene>
    <name evidence="6" type="ORF">DJ70_09610</name>
</gene>
<keyword evidence="2 5" id="KW-0812">Transmembrane</keyword>
<dbReference type="OrthoDB" id="117182at2157"/>
<organism evidence="6 7">
    <name type="scientific">Halorubrum halodurans</name>
    <dbReference type="NCBI Taxonomy" id="1383851"/>
    <lineage>
        <taxon>Archaea</taxon>
        <taxon>Methanobacteriati</taxon>
        <taxon>Methanobacteriota</taxon>
        <taxon>Stenosarchaea group</taxon>
        <taxon>Halobacteria</taxon>
        <taxon>Halobacteriales</taxon>
        <taxon>Haloferacaceae</taxon>
        <taxon>Halorubrum</taxon>
    </lineage>
</organism>
<evidence type="ECO:0000256" key="4">
    <source>
        <dbReference type="ARBA" id="ARBA00023136"/>
    </source>
</evidence>
<feature type="transmembrane region" description="Helical" evidence="5">
    <location>
        <begin position="73"/>
        <end position="89"/>
    </location>
</feature>
<evidence type="ECO:0000256" key="5">
    <source>
        <dbReference type="SAM" id="Phobius"/>
    </source>
</evidence>
<evidence type="ECO:0000313" key="7">
    <source>
        <dbReference type="Proteomes" id="UP000216308"/>
    </source>
</evidence>
<dbReference type="AlphaFoldDB" id="A0A256IJ04"/>
<evidence type="ECO:0000256" key="2">
    <source>
        <dbReference type="ARBA" id="ARBA00022692"/>
    </source>
</evidence>
<dbReference type="Pfam" id="PF01226">
    <property type="entry name" value="Form_Nir_trans"/>
    <property type="match status" value="1"/>
</dbReference>
<dbReference type="EMBL" id="NHPJ01000092">
    <property type="protein sequence ID" value="OYR56286.1"/>
    <property type="molecule type" value="Genomic_DNA"/>
</dbReference>
<dbReference type="InterPro" id="IPR023271">
    <property type="entry name" value="Aquaporin-like"/>
</dbReference>
<feature type="transmembrane region" description="Helical" evidence="5">
    <location>
        <begin position="118"/>
        <end position="141"/>
    </location>
</feature>